<dbReference type="InterPro" id="IPR013324">
    <property type="entry name" value="RNA_pol_sigma_r3/r4-like"/>
</dbReference>
<dbReference type="RefSeq" id="WP_074845173.1">
    <property type="nucleotide sequence ID" value="NZ_BAAACD010000008.1"/>
</dbReference>
<organism evidence="8 9">
    <name type="scientific">Clostridium cadaveris</name>
    <dbReference type="NCBI Taxonomy" id="1529"/>
    <lineage>
        <taxon>Bacteria</taxon>
        <taxon>Bacillati</taxon>
        <taxon>Bacillota</taxon>
        <taxon>Clostridia</taxon>
        <taxon>Eubacteriales</taxon>
        <taxon>Clostridiaceae</taxon>
        <taxon>Clostridium</taxon>
    </lineage>
</organism>
<dbReference type="EMBL" id="FOOE01000008">
    <property type="protein sequence ID" value="SFF72974.1"/>
    <property type="molecule type" value="Genomic_DNA"/>
</dbReference>
<dbReference type="Gene3D" id="1.10.1740.10">
    <property type="match status" value="1"/>
</dbReference>
<feature type="domain" description="RNA polymerase sigma-70 region 2" evidence="5">
    <location>
        <begin position="22"/>
        <end position="89"/>
    </location>
</feature>
<dbReference type="GO" id="GO:0016987">
    <property type="term" value="F:sigma factor activity"/>
    <property type="evidence" value="ECO:0007669"/>
    <property type="project" value="UniProtKB-KW"/>
</dbReference>
<comment type="similarity">
    <text evidence="1">Belongs to the sigma-70 factor family. ECF subfamily.</text>
</comment>
<evidence type="ECO:0000256" key="4">
    <source>
        <dbReference type="ARBA" id="ARBA00023163"/>
    </source>
</evidence>
<dbReference type="InterPro" id="IPR039425">
    <property type="entry name" value="RNA_pol_sigma-70-like"/>
</dbReference>
<dbReference type="InterPro" id="IPR013325">
    <property type="entry name" value="RNA_pol_sigma_r2"/>
</dbReference>
<evidence type="ECO:0000259" key="5">
    <source>
        <dbReference type="Pfam" id="PF04542"/>
    </source>
</evidence>
<dbReference type="InterPro" id="IPR014284">
    <property type="entry name" value="RNA_pol_sigma-70_dom"/>
</dbReference>
<keyword evidence="2" id="KW-0805">Transcription regulation</keyword>
<dbReference type="Proteomes" id="UP000182135">
    <property type="component" value="Unassembled WGS sequence"/>
</dbReference>
<dbReference type="InterPro" id="IPR013249">
    <property type="entry name" value="RNA_pol_sigma70_r4_t2"/>
</dbReference>
<evidence type="ECO:0000313" key="8">
    <source>
        <dbReference type="EMBL" id="SFF72974.1"/>
    </source>
</evidence>
<name>A0A1I2L107_9CLOT</name>
<gene>
    <name evidence="7" type="ORF">DBY38_14710</name>
    <name evidence="8" type="ORF">SAMN04487885_10874</name>
</gene>
<evidence type="ECO:0000313" key="10">
    <source>
        <dbReference type="Proteomes" id="UP000246114"/>
    </source>
</evidence>
<reference evidence="7 10" key="2">
    <citation type="submission" date="2018-03" db="EMBL/GenBank/DDBJ databases">
        <title>The uncultured portion of the human microbiome is neutrally assembled.</title>
        <authorList>
            <person name="Jeraldo P."/>
            <person name="Boardman L."/>
            <person name="White B.A."/>
            <person name="Nelson H."/>
            <person name="Goldenfeld N."/>
            <person name="Chia N."/>
        </authorList>
    </citation>
    <scope>NUCLEOTIDE SEQUENCE [LARGE SCALE GENOMIC DNA]</scope>
    <source>
        <strain evidence="7">CIM:MAG 903</strain>
    </source>
</reference>
<keyword evidence="3" id="KW-0731">Sigma factor</keyword>
<dbReference type="Gene3D" id="1.10.10.10">
    <property type="entry name" value="Winged helix-like DNA-binding domain superfamily/Winged helix DNA-binding domain"/>
    <property type="match status" value="1"/>
</dbReference>
<evidence type="ECO:0000313" key="7">
    <source>
        <dbReference type="EMBL" id="PWL51485.1"/>
    </source>
</evidence>
<dbReference type="Pfam" id="PF08281">
    <property type="entry name" value="Sigma70_r4_2"/>
    <property type="match status" value="1"/>
</dbReference>
<dbReference type="AlphaFoldDB" id="A0A1I2L107"/>
<evidence type="ECO:0000256" key="2">
    <source>
        <dbReference type="ARBA" id="ARBA00023015"/>
    </source>
</evidence>
<dbReference type="OrthoDB" id="9789355at2"/>
<evidence type="ECO:0000256" key="1">
    <source>
        <dbReference type="ARBA" id="ARBA00010641"/>
    </source>
</evidence>
<dbReference type="eggNOG" id="COG1595">
    <property type="taxonomic scope" value="Bacteria"/>
</dbReference>
<dbReference type="InterPro" id="IPR036388">
    <property type="entry name" value="WH-like_DNA-bd_sf"/>
</dbReference>
<dbReference type="Pfam" id="PF04542">
    <property type="entry name" value="Sigma70_r2"/>
    <property type="match status" value="1"/>
</dbReference>
<dbReference type="EMBL" id="QAMZ01000056">
    <property type="protein sequence ID" value="PWL51485.1"/>
    <property type="molecule type" value="Genomic_DNA"/>
</dbReference>
<dbReference type="STRING" id="1529.SAMN04487885_10874"/>
<dbReference type="NCBIfam" id="TIGR02937">
    <property type="entry name" value="sigma70-ECF"/>
    <property type="match status" value="1"/>
</dbReference>
<evidence type="ECO:0000256" key="3">
    <source>
        <dbReference type="ARBA" id="ARBA00023082"/>
    </source>
</evidence>
<keyword evidence="4" id="KW-0804">Transcription</keyword>
<dbReference type="SUPFAM" id="SSF88659">
    <property type="entry name" value="Sigma3 and sigma4 domains of RNA polymerase sigma factors"/>
    <property type="match status" value="1"/>
</dbReference>
<dbReference type="GO" id="GO:0006352">
    <property type="term" value="P:DNA-templated transcription initiation"/>
    <property type="evidence" value="ECO:0007669"/>
    <property type="project" value="InterPro"/>
</dbReference>
<sequence>MDEDLKLIKEVLKGNVDSFSILMNKYEHMVFSFAYNMINDREAAQDVTQEVFIIVYNKLYMYDKKYKFKNWLLKIARNKCIDYIRKYKRVYEANIEDITYIYDKNPGPEEAMEIREAKLIIRDFIGKLGDIDRQIITLKYSSGTTFVDIGEVMGMTEGAVKRRYYKIRDSFKKHYEREQREKEV</sequence>
<dbReference type="SUPFAM" id="SSF88946">
    <property type="entry name" value="Sigma2 domain of RNA polymerase sigma factors"/>
    <property type="match status" value="1"/>
</dbReference>
<dbReference type="GO" id="GO:0003677">
    <property type="term" value="F:DNA binding"/>
    <property type="evidence" value="ECO:0007669"/>
    <property type="project" value="InterPro"/>
</dbReference>
<dbReference type="Proteomes" id="UP000246114">
    <property type="component" value="Unassembled WGS sequence"/>
</dbReference>
<feature type="domain" description="RNA polymerase sigma factor 70 region 4 type 2" evidence="6">
    <location>
        <begin position="120"/>
        <end position="168"/>
    </location>
</feature>
<protein>
    <submittedName>
        <fullName evidence="8">RNA polymerase sigma-70 factor, ECF subfamily</fullName>
    </submittedName>
</protein>
<dbReference type="GeneID" id="90546117"/>
<accession>A0A1I2L107</accession>
<reference evidence="8 9" key="1">
    <citation type="submission" date="2016-10" db="EMBL/GenBank/DDBJ databases">
        <authorList>
            <person name="de Groot N.N."/>
        </authorList>
    </citation>
    <scope>NUCLEOTIDE SEQUENCE [LARGE SCALE GENOMIC DNA]</scope>
    <source>
        <strain evidence="8 9">NLAE-zl-G419</strain>
    </source>
</reference>
<dbReference type="PANTHER" id="PTHR43133:SF51">
    <property type="entry name" value="RNA POLYMERASE SIGMA FACTOR"/>
    <property type="match status" value="1"/>
</dbReference>
<evidence type="ECO:0000313" key="9">
    <source>
        <dbReference type="Proteomes" id="UP000182135"/>
    </source>
</evidence>
<proteinExistence type="inferred from homology"/>
<dbReference type="PANTHER" id="PTHR43133">
    <property type="entry name" value="RNA POLYMERASE ECF-TYPE SIGMA FACTO"/>
    <property type="match status" value="1"/>
</dbReference>
<dbReference type="InterPro" id="IPR007627">
    <property type="entry name" value="RNA_pol_sigma70_r2"/>
</dbReference>
<keyword evidence="9" id="KW-1185">Reference proteome</keyword>
<evidence type="ECO:0000259" key="6">
    <source>
        <dbReference type="Pfam" id="PF08281"/>
    </source>
</evidence>